<dbReference type="Gene3D" id="2.60.40.420">
    <property type="entry name" value="Cupredoxins - blue copper proteins"/>
    <property type="match status" value="3"/>
</dbReference>
<dbReference type="CDD" id="cd13852">
    <property type="entry name" value="CuRO_1_McoP_like"/>
    <property type="match status" value="1"/>
</dbReference>
<accession>C9YBD0</accession>
<evidence type="ECO:0000259" key="6">
    <source>
        <dbReference type="Pfam" id="PF07732"/>
    </source>
</evidence>
<evidence type="ECO:0000313" key="7">
    <source>
        <dbReference type="EMBL" id="CBA29868.1"/>
    </source>
</evidence>
<dbReference type="AlphaFoldDB" id="C9YBD0"/>
<comment type="subcellular location">
    <subcellularLocation>
        <location evidence="1">Periplasm</location>
    </subcellularLocation>
</comment>
<sequence>MIARKMTMLKRRELFHFVGAATLMASGVGNAIAAATKRFQHYPFDPIAAENFQQNLFIPVDSGPFGILDVTGPLTMRATPGSLSLLPGKPSPFLLYQTEQSGKSYQNPILRMNSGDKLKLTLRNELTEPTIIHWHGLQTPSKMDGHPASTIDAGKTFDYEFKVLSRGGTYWYHTHAHNLTAKQAYNGLASFFLVDDEDQRKLNQTLDLKLGETDLPLVIQDKQFNAQGQLRYQPNGQEAMMGWLGDVILANLTPNAALKVLPRTYRLRILNGSNARIYRLAFVKDKERLGFTVIGTDGGLIESPQSATEAFVAPGERLDILFDAGQAQAGEEVFLKSLSFDPMENEGDAGSMPGMGSSTSRLEIGADFNILKLTVGAGERVINKLPSALSRIATIPLKGANQRSIKLSLRGMDFLINGRKFNMDENAFDVKRGTREVWTISNPKVGMPHPIHLHGFSFQVLERMNSPRQIRALAKFGKGLTVSDLGWKDTVLIWPGESVRIVIDFSHDFPGDQVFMVHCHNLEHEDAGMMINYRVTG</sequence>
<evidence type="ECO:0008006" key="8">
    <source>
        <dbReference type="Google" id="ProtNLM"/>
    </source>
</evidence>
<reference evidence="7" key="1">
    <citation type="journal article" date="2010" name="Nature">
        <title>The dynamic genome of Hydra.</title>
        <authorList>
            <person name="Chapman J.A."/>
            <person name="Kirkness E.F."/>
            <person name="Simakov O."/>
            <person name="Hampson S.E."/>
            <person name="Mitros T."/>
            <person name="Weinmaier T."/>
            <person name="Rattei T."/>
            <person name="Balasubramanian P.G."/>
            <person name="Borman J."/>
            <person name="Busam D."/>
            <person name="Disbennett K."/>
            <person name="Pfannkoch C."/>
            <person name="Sumin N."/>
            <person name="Sutton G."/>
            <person name="Viswanathan L."/>
            <person name="Walenz B."/>
            <person name="Goodstein D.M."/>
            <person name="Hellsten U."/>
            <person name="Kawashima T."/>
            <person name="Prochnik S.E."/>
            <person name="Putnam N.H."/>
            <person name="Shu S."/>
            <person name="Blumberg B."/>
            <person name="Dana C.E."/>
            <person name="Gee L."/>
            <person name="Kibler D.F."/>
            <person name="Law L."/>
            <person name="Lindgens D."/>
            <person name="Martinez D.E."/>
            <person name="Peng J."/>
            <person name="Wigge P.A."/>
            <person name="Bertulat B."/>
            <person name="Guder C."/>
            <person name="Nakamura Y."/>
            <person name="Ozbek S."/>
            <person name="Watanabe H."/>
            <person name="Khalturin K."/>
            <person name="Hemmrich G."/>
            <person name="Franke A."/>
            <person name="Augustin R."/>
            <person name="Fraune S."/>
            <person name="Hayakawa E."/>
            <person name="Hayakawa S."/>
            <person name="Hirose M."/>
            <person name="Hwang J."/>
            <person name="Ikeo K."/>
            <person name="Nishimiya-Fujisawa C."/>
            <person name="Ogura A."/>
            <person name="Takahashi T."/>
            <person name="Steinmetz P.R."/>
            <person name="Zhang X."/>
            <person name="Aufschnaiter R."/>
            <person name="Eder M.K."/>
            <person name="Gorny A.K."/>
            <person name="Salvenmoser W."/>
            <person name="Heimberg A.M."/>
            <person name="Wheeler B.M."/>
            <person name="Peterson K.J."/>
            <person name="Boettger A."/>
            <person name="Tischler P."/>
            <person name="Wolf A."/>
            <person name="Gojobori T."/>
            <person name="Remington K.A."/>
            <person name="Strausberg R.L."/>
            <person name="Venter J."/>
            <person name="Technau U."/>
            <person name="Hobmayer B."/>
            <person name="Bosch T.C."/>
            <person name="Holstein T.W."/>
            <person name="Fujisawa T."/>
            <person name="Bode H.R."/>
            <person name="David C.N."/>
            <person name="Rokhsar D.S."/>
            <person name="Steele R.E."/>
        </authorList>
    </citation>
    <scope>NUCLEOTIDE SEQUENCE</scope>
</reference>
<evidence type="ECO:0000256" key="3">
    <source>
        <dbReference type="ARBA" id="ARBA00023002"/>
    </source>
</evidence>
<dbReference type="InterPro" id="IPR008972">
    <property type="entry name" value="Cupredoxin"/>
</dbReference>
<dbReference type="Pfam" id="PF00394">
    <property type="entry name" value="Cu-oxidase"/>
    <property type="match status" value="1"/>
</dbReference>
<evidence type="ECO:0000256" key="1">
    <source>
        <dbReference type="ARBA" id="ARBA00004418"/>
    </source>
</evidence>
<evidence type="ECO:0000259" key="4">
    <source>
        <dbReference type="Pfam" id="PF00394"/>
    </source>
</evidence>
<dbReference type="GO" id="GO:0016491">
    <property type="term" value="F:oxidoreductase activity"/>
    <property type="evidence" value="ECO:0007669"/>
    <property type="project" value="UniProtKB-KW"/>
</dbReference>
<dbReference type="InterPro" id="IPR011706">
    <property type="entry name" value="Cu-oxidase_C"/>
</dbReference>
<keyword evidence="2" id="KW-0479">Metal-binding</keyword>
<evidence type="ECO:0000259" key="5">
    <source>
        <dbReference type="Pfam" id="PF07731"/>
    </source>
</evidence>
<dbReference type="CDD" id="cd13888">
    <property type="entry name" value="CuRO_3_McoP_like"/>
    <property type="match status" value="1"/>
</dbReference>
<feature type="domain" description="Plastocyanin-like" evidence="4">
    <location>
        <begin position="212"/>
        <end position="327"/>
    </location>
</feature>
<organism evidence="7">
    <name type="scientific">Curvibacter symbiont subsp. Hydra magnipapillata</name>
    <dbReference type="NCBI Taxonomy" id="667019"/>
    <lineage>
        <taxon>Bacteria</taxon>
        <taxon>Pseudomonadati</taxon>
        <taxon>Pseudomonadota</taxon>
        <taxon>Betaproteobacteria</taxon>
        <taxon>Burkholderiales</taxon>
        <taxon>Comamonadaceae</taxon>
        <taxon>Curvibacter</taxon>
    </lineage>
</organism>
<dbReference type="PROSITE" id="PS00080">
    <property type="entry name" value="MULTICOPPER_OXIDASE2"/>
    <property type="match status" value="1"/>
</dbReference>
<gene>
    <name evidence="7" type="ORF">Csp_A14310</name>
</gene>
<dbReference type="GO" id="GO:0042597">
    <property type="term" value="C:periplasmic space"/>
    <property type="evidence" value="ECO:0007669"/>
    <property type="project" value="UniProtKB-SubCell"/>
</dbReference>
<dbReference type="CDD" id="cd13879">
    <property type="entry name" value="CuRO_2_McoP_like"/>
    <property type="match status" value="1"/>
</dbReference>
<keyword evidence="3 7" id="KW-0560">Oxidoreductase</keyword>
<dbReference type="InterPro" id="IPR011707">
    <property type="entry name" value="Cu-oxidase-like_N"/>
</dbReference>
<protein>
    <recommendedName>
        <fullName evidence="8">Bilirubin oxidase</fullName>
    </recommendedName>
</protein>
<feature type="domain" description="Plastocyanin-like" evidence="5">
    <location>
        <begin position="413"/>
        <end position="535"/>
    </location>
</feature>
<feature type="domain" description="Plastocyanin-like" evidence="6">
    <location>
        <begin position="104"/>
        <end position="198"/>
    </location>
</feature>
<dbReference type="Pfam" id="PF07731">
    <property type="entry name" value="Cu-oxidase_2"/>
    <property type="match status" value="1"/>
</dbReference>
<dbReference type="InterPro" id="IPR045087">
    <property type="entry name" value="Cu-oxidase_fam"/>
</dbReference>
<dbReference type="GO" id="GO:0005507">
    <property type="term" value="F:copper ion binding"/>
    <property type="evidence" value="ECO:0007669"/>
    <property type="project" value="InterPro"/>
</dbReference>
<dbReference type="PANTHER" id="PTHR48267">
    <property type="entry name" value="CUPREDOXIN SUPERFAMILY PROTEIN"/>
    <property type="match status" value="1"/>
</dbReference>
<dbReference type="InterPro" id="IPR002355">
    <property type="entry name" value="Cu_oxidase_Cu_BS"/>
</dbReference>
<evidence type="ECO:0000256" key="2">
    <source>
        <dbReference type="ARBA" id="ARBA00022723"/>
    </source>
</evidence>
<dbReference type="SUPFAM" id="SSF49503">
    <property type="entry name" value="Cupredoxins"/>
    <property type="match status" value="3"/>
</dbReference>
<dbReference type="Pfam" id="PF07732">
    <property type="entry name" value="Cu-oxidase_3"/>
    <property type="match status" value="1"/>
</dbReference>
<dbReference type="PANTHER" id="PTHR48267:SF1">
    <property type="entry name" value="BILIRUBIN OXIDASE"/>
    <property type="match status" value="1"/>
</dbReference>
<proteinExistence type="predicted"/>
<dbReference type="InterPro" id="IPR001117">
    <property type="entry name" value="Cu-oxidase_2nd"/>
</dbReference>
<name>C9YBD0_CURXX</name>
<dbReference type="EMBL" id="FN543104">
    <property type="protein sequence ID" value="CBA29868.1"/>
    <property type="molecule type" value="Genomic_DNA"/>
</dbReference>